<dbReference type="Gene3D" id="1.20.120.450">
    <property type="entry name" value="dinb family like domain"/>
    <property type="match status" value="1"/>
</dbReference>
<evidence type="ECO:0000313" key="2">
    <source>
        <dbReference type="EMBL" id="CAB4665399.1"/>
    </source>
</evidence>
<dbReference type="AlphaFoldDB" id="A0A6J6LWX6"/>
<dbReference type="InterPro" id="IPR024775">
    <property type="entry name" value="DinB-like"/>
</dbReference>
<dbReference type="EMBL" id="CAEZWZ010000014">
    <property type="protein sequence ID" value="CAB4665399.1"/>
    <property type="molecule type" value="Genomic_DNA"/>
</dbReference>
<proteinExistence type="predicted"/>
<feature type="domain" description="DinB-like" evidence="1">
    <location>
        <begin position="15"/>
        <end position="145"/>
    </location>
</feature>
<dbReference type="Pfam" id="PF12867">
    <property type="entry name" value="DinB_2"/>
    <property type="match status" value="1"/>
</dbReference>
<organism evidence="2">
    <name type="scientific">freshwater metagenome</name>
    <dbReference type="NCBI Taxonomy" id="449393"/>
    <lineage>
        <taxon>unclassified sequences</taxon>
        <taxon>metagenomes</taxon>
        <taxon>ecological metagenomes</taxon>
    </lineage>
</organism>
<evidence type="ECO:0000259" key="1">
    <source>
        <dbReference type="Pfam" id="PF12867"/>
    </source>
</evidence>
<dbReference type="SUPFAM" id="SSF109854">
    <property type="entry name" value="DinB/YfiT-like putative metalloenzymes"/>
    <property type="match status" value="1"/>
</dbReference>
<gene>
    <name evidence="2" type="ORF">UFOPK2329_00196</name>
</gene>
<protein>
    <submittedName>
        <fullName evidence="2">Unannotated protein</fullName>
    </submittedName>
</protein>
<name>A0A6J6LWX6_9ZZZZ</name>
<reference evidence="2" key="1">
    <citation type="submission" date="2020-05" db="EMBL/GenBank/DDBJ databases">
        <authorList>
            <person name="Chiriac C."/>
            <person name="Salcher M."/>
            <person name="Ghai R."/>
            <person name="Kavagutti S V."/>
        </authorList>
    </citation>
    <scope>NUCLEOTIDE SEQUENCE</scope>
</reference>
<sequence>MSKDLVESYIANCTEFEKVVRSIGANDLSRIPKEGEWSAAYVIHHMADADMHFATRFLHILTVDKPAIVPFDEDVYPDRLKYSSRDAHDSLASIFGLHKVVANILKLVDDADWNRVGIHSEKGEVTLAEVLTLASNHTKSHVGQLQEIISSL</sequence>
<dbReference type="InterPro" id="IPR034660">
    <property type="entry name" value="DinB/YfiT-like"/>
</dbReference>
<accession>A0A6J6LWX6</accession>